<comment type="caution">
    <text evidence="1">The sequence shown here is derived from an EMBL/GenBank/DDBJ whole genome shotgun (WGS) entry which is preliminary data.</text>
</comment>
<evidence type="ECO:0000313" key="1">
    <source>
        <dbReference type="EMBL" id="PCS06416.1"/>
    </source>
</evidence>
<proteinExistence type="predicted"/>
<name>A0A2A5RYT8_9LACT</name>
<accession>A0A2A5RYT8</accession>
<evidence type="ECO:0000313" key="2">
    <source>
        <dbReference type="Proteomes" id="UP000242246"/>
    </source>
</evidence>
<sequence>MVGNSNIEGNPEGQKVLKFPKLDNLFFNHLTLQTTDYRNIFIVTLLPTDNHKKEKINIFTHTL</sequence>
<reference evidence="1 2" key="1">
    <citation type="submission" date="2014-12" db="EMBL/GenBank/DDBJ databases">
        <title>Draft genome sequences of 10 type strains of Lactococcus.</title>
        <authorList>
            <person name="Sun Z."/>
            <person name="Zhong Z."/>
            <person name="Liu W."/>
            <person name="Zhang W."/>
            <person name="Zhang H."/>
        </authorList>
    </citation>
    <scope>NUCLEOTIDE SEQUENCE [LARGE SCALE GENOMIC DNA]</scope>
    <source>
        <strain evidence="1 2">DSM 20686</strain>
    </source>
</reference>
<dbReference type="Proteomes" id="UP000242246">
    <property type="component" value="Unassembled WGS sequence"/>
</dbReference>
<gene>
    <name evidence="1" type="ORF">RU87_GL001625</name>
</gene>
<dbReference type="EMBL" id="JXJX01000008">
    <property type="protein sequence ID" value="PCS06416.1"/>
    <property type="molecule type" value="Genomic_DNA"/>
</dbReference>
<protein>
    <submittedName>
        <fullName evidence="1">Uncharacterized protein</fullName>
    </submittedName>
</protein>
<keyword evidence="2" id="KW-1185">Reference proteome</keyword>
<organism evidence="1 2">
    <name type="scientific">Pseudolactococcus plantarum</name>
    <dbReference type="NCBI Taxonomy" id="1365"/>
    <lineage>
        <taxon>Bacteria</taxon>
        <taxon>Bacillati</taxon>
        <taxon>Bacillota</taxon>
        <taxon>Bacilli</taxon>
        <taxon>Lactobacillales</taxon>
        <taxon>Streptococcaceae</taxon>
        <taxon>Pseudolactococcus</taxon>
    </lineage>
</organism>
<dbReference type="AlphaFoldDB" id="A0A2A5RYT8"/>